<dbReference type="CDD" id="cd19920">
    <property type="entry name" value="REC_PA4781-like"/>
    <property type="match status" value="1"/>
</dbReference>
<evidence type="ECO:0000256" key="2">
    <source>
        <dbReference type="PROSITE-ProRule" id="PRU00169"/>
    </source>
</evidence>
<name>A0A7X9P261_9BACT</name>
<gene>
    <name evidence="4" type="ORF">HHU12_08140</name>
</gene>
<dbReference type="SUPFAM" id="SSF52172">
    <property type="entry name" value="CheY-like"/>
    <property type="match status" value="1"/>
</dbReference>
<dbReference type="Gene3D" id="3.30.950.30">
    <property type="entry name" value="Schlafen, AAA domain"/>
    <property type="match status" value="1"/>
</dbReference>
<accession>A0A7X9P261</accession>
<evidence type="ECO:0000313" key="4">
    <source>
        <dbReference type="EMBL" id="NME67925.1"/>
    </source>
</evidence>
<dbReference type="Pfam" id="PF04326">
    <property type="entry name" value="SLFN_AlbA_2"/>
    <property type="match status" value="1"/>
</dbReference>
<dbReference type="Proteomes" id="UP000576082">
    <property type="component" value="Unassembled WGS sequence"/>
</dbReference>
<dbReference type="PANTHER" id="PTHR44591:SF3">
    <property type="entry name" value="RESPONSE REGULATORY DOMAIN-CONTAINING PROTEIN"/>
    <property type="match status" value="1"/>
</dbReference>
<dbReference type="InterPro" id="IPR007421">
    <property type="entry name" value="Schlafen_AlbA_2_dom"/>
</dbReference>
<organism evidence="4 5">
    <name type="scientific">Flammeovirga aprica JL-4</name>
    <dbReference type="NCBI Taxonomy" id="694437"/>
    <lineage>
        <taxon>Bacteria</taxon>
        <taxon>Pseudomonadati</taxon>
        <taxon>Bacteroidota</taxon>
        <taxon>Cytophagia</taxon>
        <taxon>Cytophagales</taxon>
        <taxon>Flammeovirgaceae</taxon>
        <taxon>Flammeovirga</taxon>
    </lineage>
</organism>
<protein>
    <submittedName>
        <fullName evidence="4">Response regulator</fullName>
    </submittedName>
</protein>
<keyword evidence="1 2" id="KW-0597">Phosphoprotein</keyword>
<evidence type="ECO:0000313" key="5">
    <source>
        <dbReference type="Proteomes" id="UP000576082"/>
    </source>
</evidence>
<evidence type="ECO:0000256" key="1">
    <source>
        <dbReference type="ARBA" id="ARBA00022553"/>
    </source>
</evidence>
<dbReference type="InterPro" id="IPR011006">
    <property type="entry name" value="CheY-like_superfamily"/>
</dbReference>
<sequence length="311" mass="34826">MTDDKFCILIVDDAPENIDILRGLLGNEYKLKVALNGKRALDLAKSEPQPDLILLDVMMPEMDGYEVCKILKEDPETNGISVVFLTSKTGTEDEQKGFALGASDYITKPFDPETVMSRINTRVRIVSQEKQLREQIEQLKNQSAPSPSTLSENDLQSLINQGESEILEFKSTLRFNLYTNKNESRIENQCLKSVAALLNGKGGYLLVGVDDDGNALGMKKDGFKNEDKLLLHWHNLLREYLGADLAGAVNTNIHDLQGERVMVIHCEPSPRPVFFSRDADEAFYVRMGNSSQALKPSEMLSYVDSRYGSTR</sequence>
<reference evidence="4 5" key="1">
    <citation type="submission" date="2020-04" db="EMBL/GenBank/DDBJ databases">
        <title>Flammeovirga sp. SR4, a novel species isolated from seawater.</title>
        <authorList>
            <person name="Wang X."/>
        </authorList>
    </citation>
    <scope>NUCLEOTIDE SEQUENCE [LARGE SCALE GENOMIC DNA]</scope>
    <source>
        <strain evidence="4 5">ATCC 23126</strain>
    </source>
</reference>
<feature type="domain" description="Response regulatory" evidence="3">
    <location>
        <begin position="7"/>
        <end position="123"/>
    </location>
</feature>
<dbReference type="InterPro" id="IPR038461">
    <property type="entry name" value="Schlafen_AlbA_2_dom_sf"/>
</dbReference>
<dbReference type="InterPro" id="IPR001789">
    <property type="entry name" value="Sig_transdc_resp-reg_receiver"/>
</dbReference>
<dbReference type="SMART" id="SM00448">
    <property type="entry name" value="REC"/>
    <property type="match status" value="1"/>
</dbReference>
<dbReference type="Gene3D" id="3.40.50.2300">
    <property type="match status" value="1"/>
</dbReference>
<dbReference type="InterPro" id="IPR050595">
    <property type="entry name" value="Bact_response_regulator"/>
</dbReference>
<evidence type="ECO:0000259" key="3">
    <source>
        <dbReference type="PROSITE" id="PS50110"/>
    </source>
</evidence>
<dbReference type="PANTHER" id="PTHR44591">
    <property type="entry name" value="STRESS RESPONSE REGULATOR PROTEIN 1"/>
    <property type="match status" value="1"/>
</dbReference>
<proteinExistence type="predicted"/>
<dbReference type="GO" id="GO:0000160">
    <property type="term" value="P:phosphorelay signal transduction system"/>
    <property type="evidence" value="ECO:0007669"/>
    <property type="project" value="InterPro"/>
</dbReference>
<dbReference type="Pfam" id="PF00072">
    <property type="entry name" value="Response_reg"/>
    <property type="match status" value="1"/>
</dbReference>
<dbReference type="EMBL" id="JABANE010000016">
    <property type="protein sequence ID" value="NME67925.1"/>
    <property type="molecule type" value="Genomic_DNA"/>
</dbReference>
<comment type="caution">
    <text evidence="4">The sequence shown here is derived from an EMBL/GenBank/DDBJ whole genome shotgun (WGS) entry which is preliminary data.</text>
</comment>
<dbReference type="AlphaFoldDB" id="A0A7X9P261"/>
<feature type="modified residue" description="4-aspartylphosphate" evidence="2">
    <location>
        <position position="56"/>
    </location>
</feature>
<dbReference type="RefSeq" id="WP_169656241.1">
    <property type="nucleotide sequence ID" value="NZ_JABANE010000016.1"/>
</dbReference>
<keyword evidence="5" id="KW-1185">Reference proteome</keyword>
<dbReference type="PROSITE" id="PS50110">
    <property type="entry name" value="RESPONSE_REGULATORY"/>
    <property type="match status" value="1"/>
</dbReference>